<dbReference type="GO" id="GO:0004518">
    <property type="term" value="F:nuclease activity"/>
    <property type="evidence" value="ECO:0007669"/>
    <property type="project" value="UniProtKB-KW"/>
</dbReference>
<feature type="region of interest" description="Disordered" evidence="4">
    <location>
        <begin position="117"/>
        <end position="148"/>
    </location>
</feature>
<feature type="region of interest" description="Disordered" evidence="4">
    <location>
        <begin position="178"/>
        <end position="199"/>
    </location>
</feature>
<dbReference type="Proteomes" id="UP000240987">
    <property type="component" value="Unassembled WGS sequence"/>
</dbReference>
<dbReference type="GO" id="GO:0016787">
    <property type="term" value="F:hydrolase activity"/>
    <property type="evidence" value="ECO:0007669"/>
    <property type="project" value="UniProtKB-KW"/>
</dbReference>
<organism evidence="6 7">
    <name type="scientific">Photobacterium frigidiphilum</name>
    <dbReference type="NCBI Taxonomy" id="264736"/>
    <lineage>
        <taxon>Bacteria</taxon>
        <taxon>Pseudomonadati</taxon>
        <taxon>Pseudomonadota</taxon>
        <taxon>Gammaproteobacteria</taxon>
        <taxon>Vibrionales</taxon>
        <taxon>Vibrionaceae</taxon>
        <taxon>Photobacterium</taxon>
    </lineage>
</organism>
<keyword evidence="3" id="KW-0378">Hydrolase</keyword>
<keyword evidence="2" id="KW-0540">Nuclease</keyword>
<evidence type="ECO:0000256" key="3">
    <source>
        <dbReference type="ARBA" id="ARBA00022801"/>
    </source>
</evidence>
<evidence type="ECO:0000313" key="6">
    <source>
        <dbReference type="EMBL" id="PSU48806.1"/>
    </source>
</evidence>
<feature type="chain" id="PRO_5015549318" evidence="5">
    <location>
        <begin position="19"/>
        <end position="293"/>
    </location>
</feature>
<comment type="caution">
    <text evidence="6">The sequence shown here is derived from an EMBL/GenBank/DDBJ whole genome shotgun (WGS) entry which is preliminary data.</text>
</comment>
<feature type="signal peptide" evidence="5">
    <location>
        <begin position="1"/>
        <end position="18"/>
    </location>
</feature>
<reference evidence="6 7" key="1">
    <citation type="submission" date="2018-01" db="EMBL/GenBank/DDBJ databases">
        <title>Whole genome sequencing of Histamine producing bacteria.</title>
        <authorList>
            <person name="Butler K."/>
        </authorList>
    </citation>
    <scope>NUCLEOTIDE SEQUENCE [LARGE SCALE GENOMIC DNA]</scope>
    <source>
        <strain evidence="6 7">JCM 12947</strain>
    </source>
</reference>
<sequence length="293" mass="32594">MKKTLLVVLTLSSFVVNATPSRTHDPHVVAPFSVTCKAKDVVPPVNPGDINNPNGYYDLALNKTGDELKSALNTIISTGITKLPYSSSSFDVWDALDITDEDPANTNNVILIYTGRSQEKGQKTGQGNLGRDNWNREHSYPKSNGGFNDKGTYGYTDIHHLRPSDESVNSTRGNLEYDYSDNPVTEAPENRYDSNSFEPRDAVKGDVARMMFYMATRYEGKDSKTPDLELVPTVSNNGTALGNVCSLLQWNQIDPVDDFESNRNTKIQNIQGNRNPFVDNPQWADEIFAKDCK</sequence>
<dbReference type="OrthoDB" id="9800417at2"/>
<dbReference type="AlphaFoldDB" id="A0A2T3JIK2"/>
<dbReference type="EMBL" id="PYMJ01000008">
    <property type="protein sequence ID" value="PSU48806.1"/>
    <property type="molecule type" value="Genomic_DNA"/>
</dbReference>
<dbReference type="InterPro" id="IPR044925">
    <property type="entry name" value="His-Me_finger_sf"/>
</dbReference>
<gene>
    <name evidence="6" type="ORF">C9J12_09865</name>
</gene>
<keyword evidence="7" id="KW-1185">Reference proteome</keyword>
<dbReference type="Pfam" id="PF04231">
    <property type="entry name" value="Endonuclease_1"/>
    <property type="match status" value="1"/>
</dbReference>
<evidence type="ECO:0000256" key="4">
    <source>
        <dbReference type="SAM" id="MobiDB-lite"/>
    </source>
</evidence>
<evidence type="ECO:0000256" key="5">
    <source>
        <dbReference type="SAM" id="SignalP"/>
    </source>
</evidence>
<protein>
    <submittedName>
        <fullName evidence="6">Ribonuclease</fullName>
    </submittedName>
</protein>
<dbReference type="InterPro" id="IPR007346">
    <property type="entry name" value="Endonuclease-I"/>
</dbReference>
<proteinExistence type="inferred from homology"/>
<dbReference type="PANTHER" id="PTHR33607">
    <property type="entry name" value="ENDONUCLEASE-1"/>
    <property type="match status" value="1"/>
</dbReference>
<evidence type="ECO:0000256" key="1">
    <source>
        <dbReference type="ARBA" id="ARBA00006429"/>
    </source>
</evidence>
<evidence type="ECO:0000313" key="7">
    <source>
        <dbReference type="Proteomes" id="UP000240987"/>
    </source>
</evidence>
<name>A0A2T3JIK2_9GAMM</name>
<keyword evidence="5" id="KW-0732">Signal</keyword>
<feature type="compositionally biased region" description="Basic and acidic residues" evidence="4">
    <location>
        <begin position="188"/>
        <end position="199"/>
    </location>
</feature>
<evidence type="ECO:0000256" key="2">
    <source>
        <dbReference type="ARBA" id="ARBA00022722"/>
    </source>
</evidence>
<dbReference type="PANTHER" id="PTHR33607:SF2">
    <property type="entry name" value="ENDONUCLEASE-1"/>
    <property type="match status" value="1"/>
</dbReference>
<dbReference type="SUPFAM" id="SSF54060">
    <property type="entry name" value="His-Me finger endonucleases"/>
    <property type="match status" value="1"/>
</dbReference>
<dbReference type="RefSeq" id="WP_107242557.1">
    <property type="nucleotide sequence ID" value="NZ_PYMJ01000008.1"/>
</dbReference>
<comment type="similarity">
    <text evidence="1">Belongs to the EndA/NucM nuclease family.</text>
</comment>
<accession>A0A2T3JIK2</accession>